<comment type="caution">
    <text evidence="2">The sequence shown here is derived from an EMBL/GenBank/DDBJ whole genome shotgun (WGS) entry which is preliminary data.</text>
</comment>
<evidence type="ECO:0000313" key="2">
    <source>
        <dbReference type="EMBL" id="RNI32056.1"/>
    </source>
</evidence>
<gene>
    <name evidence="2" type="ORF">EFA69_04980</name>
</gene>
<evidence type="ECO:0000313" key="3">
    <source>
        <dbReference type="Proteomes" id="UP000271010"/>
    </source>
</evidence>
<dbReference type="Pfam" id="PF16117">
    <property type="entry name" value="DUF4833"/>
    <property type="match status" value="1"/>
</dbReference>
<organism evidence="2 3">
    <name type="scientific">Rufibacter immobilis</name>
    <dbReference type="NCBI Taxonomy" id="1348778"/>
    <lineage>
        <taxon>Bacteria</taxon>
        <taxon>Pseudomonadati</taxon>
        <taxon>Bacteroidota</taxon>
        <taxon>Cytophagia</taxon>
        <taxon>Cytophagales</taxon>
        <taxon>Hymenobacteraceae</taxon>
        <taxon>Rufibacter</taxon>
    </lineage>
</organism>
<sequence>MAVWLATGQQRVLAQATTKTNTQQELPVPKGIPNLLFYVQRDPNTNTIVYELNLDSKGNLNQEEPIRIYWMRYADGGHRQDLNFIQRKFAYGLHVKKITPEKYELKFVCYDKRTLYLMKGADGRFHVYTAIGKKQSILSRVFVRIEGGTFWVPNVVYAEFTGQEAATRKEIIERFKP</sequence>
<proteinExistence type="predicted"/>
<evidence type="ECO:0000259" key="1">
    <source>
        <dbReference type="Pfam" id="PF16117"/>
    </source>
</evidence>
<dbReference type="AlphaFoldDB" id="A0A3M9N2T6"/>
<accession>A0A3M9N2T6</accession>
<protein>
    <submittedName>
        <fullName evidence="2">DUF4833 domain-containing protein</fullName>
    </submittedName>
</protein>
<feature type="domain" description="DUF4833" evidence="1">
    <location>
        <begin position="37"/>
        <end position="174"/>
    </location>
</feature>
<name>A0A3M9N2T6_9BACT</name>
<keyword evidence="3" id="KW-1185">Reference proteome</keyword>
<reference evidence="2 3" key="1">
    <citation type="submission" date="2018-11" db="EMBL/GenBank/DDBJ databases">
        <title>Rufibacter latericius sp. nov., isolated from water in Baiyang Lake.</title>
        <authorList>
            <person name="Yang Y."/>
        </authorList>
    </citation>
    <scope>NUCLEOTIDE SEQUENCE [LARGE SCALE GENOMIC DNA]</scope>
    <source>
        <strain evidence="2 3">MCC P1</strain>
    </source>
</reference>
<dbReference type="OrthoDB" id="9785831at2"/>
<dbReference type="InterPro" id="IPR032269">
    <property type="entry name" value="DUF4833"/>
</dbReference>
<dbReference type="Proteomes" id="UP000271010">
    <property type="component" value="Unassembled WGS sequence"/>
</dbReference>
<dbReference type="EMBL" id="RJJE01000003">
    <property type="protein sequence ID" value="RNI32056.1"/>
    <property type="molecule type" value="Genomic_DNA"/>
</dbReference>